<sequence>MGKFIYGVPPATVDIDDRVLAHLRMVMVTKLRRSEPFMFEFDLPPAEGSGRRSFWVHPAVPMQFHFYGSREPRLNRAWIEELIREASGPMGLRLVPEPEDTRSDAPATRGRGRESLVPR</sequence>
<reference evidence="3 4" key="2">
    <citation type="submission" date="2016-01" db="EMBL/GenBank/DDBJ databases">
        <title>Microcella alkaliphila JAM AC0309 whole genome shotgun sequence.</title>
        <authorList>
            <person name="Kurata A."/>
            <person name="Hirose Y."/>
            <person name="Kishimoto N."/>
            <person name="Kobayashi T."/>
        </authorList>
    </citation>
    <scope>NUCLEOTIDE SEQUENCE [LARGE SCALE GENOMIC DNA]</scope>
    <source>
        <strain evidence="3 4">JAM AC0309</strain>
    </source>
</reference>
<dbReference type="Pfam" id="PF25355">
    <property type="entry name" value="DUF7882"/>
    <property type="match status" value="1"/>
</dbReference>
<feature type="domain" description="DUF7882" evidence="2">
    <location>
        <begin position="1"/>
        <end position="97"/>
    </location>
</feature>
<gene>
    <name evidence="3" type="ORF">MalAC0309_1238</name>
</gene>
<evidence type="ECO:0000313" key="4">
    <source>
        <dbReference type="Proteomes" id="UP000218965"/>
    </source>
</evidence>
<protein>
    <recommendedName>
        <fullName evidence="2">DUF7882 domain-containing protein</fullName>
    </recommendedName>
</protein>
<evidence type="ECO:0000313" key="3">
    <source>
        <dbReference type="EMBL" id="BAU32095.1"/>
    </source>
</evidence>
<dbReference type="InterPro" id="IPR057204">
    <property type="entry name" value="DUF7882"/>
</dbReference>
<name>A0A0U5BCW2_9MICO</name>
<dbReference type="AlphaFoldDB" id="A0A0U5BCW2"/>
<evidence type="ECO:0000256" key="1">
    <source>
        <dbReference type="SAM" id="MobiDB-lite"/>
    </source>
</evidence>
<dbReference type="Proteomes" id="UP000218965">
    <property type="component" value="Chromosome"/>
</dbReference>
<organism evidence="3 4">
    <name type="scientific">Microcella alkaliphila</name>
    <dbReference type="NCBI Taxonomy" id="279828"/>
    <lineage>
        <taxon>Bacteria</taxon>
        <taxon>Bacillati</taxon>
        <taxon>Actinomycetota</taxon>
        <taxon>Actinomycetes</taxon>
        <taxon>Micrococcales</taxon>
        <taxon>Microbacteriaceae</taxon>
        <taxon>Microcella</taxon>
    </lineage>
</organism>
<accession>A0A0U5BCW2</accession>
<feature type="region of interest" description="Disordered" evidence="1">
    <location>
        <begin position="90"/>
        <end position="119"/>
    </location>
</feature>
<dbReference type="RefSeq" id="WP_096421224.1">
    <property type="nucleotide sequence ID" value="NZ_AP017315.1"/>
</dbReference>
<dbReference type="OrthoDB" id="5123855at2"/>
<reference evidence="4" key="1">
    <citation type="submission" date="2015-12" db="EMBL/GenBank/DDBJ databases">
        <authorList>
            <person name="Shamseldin A."/>
            <person name="Moawad H."/>
            <person name="Abd El-Rahim W.M."/>
            <person name="Sadowsky M.J."/>
        </authorList>
    </citation>
    <scope>NUCLEOTIDE SEQUENCE [LARGE SCALE GENOMIC DNA]</scope>
    <source>
        <strain evidence="4">JAM AC0309</strain>
    </source>
</reference>
<dbReference type="EMBL" id="AP017315">
    <property type="protein sequence ID" value="BAU32095.1"/>
    <property type="molecule type" value="Genomic_DNA"/>
</dbReference>
<proteinExistence type="predicted"/>
<dbReference type="KEGG" id="malk:MalAC0309_1238"/>
<evidence type="ECO:0000259" key="2">
    <source>
        <dbReference type="Pfam" id="PF25355"/>
    </source>
</evidence>